<dbReference type="InterPro" id="IPR052209">
    <property type="entry name" value="CbiZ"/>
</dbReference>
<dbReference type="Proteomes" id="UP000621560">
    <property type="component" value="Unassembled WGS sequence"/>
</dbReference>
<reference evidence="1" key="1">
    <citation type="submission" date="2020-09" db="EMBL/GenBank/DDBJ databases">
        <title>A novel bacterium of genus Paenibacillus, isolated from South China Sea.</title>
        <authorList>
            <person name="Huang H."/>
            <person name="Mo K."/>
            <person name="Hu Y."/>
        </authorList>
    </citation>
    <scope>NUCLEOTIDE SEQUENCE</scope>
    <source>
        <strain evidence="1">IB182496</strain>
    </source>
</reference>
<dbReference type="InterPro" id="IPR002808">
    <property type="entry name" value="AdoCbi_amidolase"/>
</dbReference>
<evidence type="ECO:0000313" key="1">
    <source>
        <dbReference type="EMBL" id="MBD2846783.1"/>
    </source>
</evidence>
<dbReference type="PANTHER" id="PTHR35336">
    <property type="entry name" value="ADENOSYLCOBINAMIDE AMIDOHYDROLASE"/>
    <property type="match status" value="1"/>
</dbReference>
<gene>
    <name evidence="1" type="ORF">IDH44_16425</name>
</gene>
<proteinExistence type="predicted"/>
<comment type="caution">
    <text evidence="1">The sequence shown here is derived from an EMBL/GenBank/DDBJ whole genome shotgun (WGS) entry which is preliminary data.</text>
</comment>
<dbReference type="RefSeq" id="WP_190919478.1">
    <property type="nucleotide sequence ID" value="NZ_JACXIZ010000027.1"/>
</dbReference>
<dbReference type="EMBL" id="JACXIZ010000027">
    <property type="protein sequence ID" value="MBD2846783.1"/>
    <property type="molecule type" value="Genomic_DNA"/>
</dbReference>
<accession>A0A927GSP4</accession>
<sequence length="243" mass="25368">MTQPFSKESGRESIYRSAHWPGLTIELRADHLYVGGVGSLRTLSSAVCNGGLRESSAWVNWGVPLSYNCADPEGDARAALRRWGYDTAQAPVLLTAASLRRASVVEAERGGLTALCCTTAGVGNAARAGAPMSAQQREQAYRPGTINTMLLVDASLDDAALAGAFITAAEAKTAALQDLQIQSPANGRIATGTTTDALIIAARGPRPEQPLHRYAGTATVLGQTLAELVYDSVCEALAPLADA</sequence>
<dbReference type="Pfam" id="PF01955">
    <property type="entry name" value="CbiZ"/>
    <property type="match status" value="1"/>
</dbReference>
<dbReference type="AlphaFoldDB" id="A0A927GSP4"/>
<protein>
    <submittedName>
        <fullName evidence="1">Adenosylcobinamide amidohydrolase</fullName>
    </submittedName>
</protein>
<name>A0A927GSP4_9BACL</name>
<evidence type="ECO:0000313" key="2">
    <source>
        <dbReference type="Proteomes" id="UP000621560"/>
    </source>
</evidence>
<keyword evidence="2" id="KW-1185">Reference proteome</keyword>
<organism evidence="1 2">
    <name type="scientific">Paenibacillus sabuli</name>
    <dbReference type="NCBI Taxonomy" id="2772509"/>
    <lineage>
        <taxon>Bacteria</taxon>
        <taxon>Bacillati</taxon>
        <taxon>Bacillota</taxon>
        <taxon>Bacilli</taxon>
        <taxon>Bacillales</taxon>
        <taxon>Paenibacillaceae</taxon>
        <taxon>Paenibacillus</taxon>
    </lineage>
</organism>
<dbReference type="PANTHER" id="PTHR35336:SF5">
    <property type="entry name" value="ADENOSYLCOBINAMIDE AMIDOHYDROLASE"/>
    <property type="match status" value="1"/>
</dbReference>